<dbReference type="PANTHER" id="PTHR43390">
    <property type="entry name" value="SIGNAL PEPTIDASE I"/>
    <property type="match status" value="1"/>
</dbReference>
<keyword evidence="6" id="KW-0645">Protease</keyword>
<comment type="similarity">
    <text evidence="2 6">Belongs to the peptidase S26 family.</text>
</comment>
<gene>
    <name evidence="8" type="primary">lepB</name>
    <name evidence="8" type="ORF">COB67_11465</name>
</gene>
<name>A0A2A4STW0_9DELT</name>
<comment type="caution">
    <text evidence="8">The sequence shown here is derived from an EMBL/GenBank/DDBJ whole genome shotgun (WGS) entry which is preliminary data.</text>
</comment>
<dbReference type="AlphaFoldDB" id="A0A2A4STW0"/>
<protein>
    <recommendedName>
        <fullName evidence="3 6">Signal peptidase I</fullName>
        <ecNumber evidence="3 6">3.4.21.89</ecNumber>
    </recommendedName>
</protein>
<dbReference type="NCBIfam" id="TIGR02227">
    <property type="entry name" value="sigpep_I_bact"/>
    <property type="match status" value="1"/>
</dbReference>
<organism evidence="8 9">
    <name type="scientific">SAR324 cluster bacterium</name>
    <dbReference type="NCBI Taxonomy" id="2024889"/>
    <lineage>
        <taxon>Bacteria</taxon>
        <taxon>Deltaproteobacteria</taxon>
        <taxon>SAR324 cluster</taxon>
    </lineage>
</organism>
<comment type="catalytic activity">
    <reaction evidence="1 6">
        <text>Cleavage of hydrophobic, N-terminal signal or leader sequences from secreted and periplasmic proteins.</text>
        <dbReference type="EC" id="3.4.21.89"/>
    </reaction>
</comment>
<keyword evidence="6" id="KW-1133">Transmembrane helix</keyword>
<dbReference type="Proteomes" id="UP000218113">
    <property type="component" value="Unassembled WGS sequence"/>
</dbReference>
<dbReference type="CDD" id="cd06530">
    <property type="entry name" value="S26_SPase_I"/>
    <property type="match status" value="1"/>
</dbReference>
<dbReference type="GO" id="GO:0009003">
    <property type="term" value="F:signal peptidase activity"/>
    <property type="evidence" value="ECO:0007669"/>
    <property type="project" value="UniProtKB-EC"/>
</dbReference>
<evidence type="ECO:0000259" key="7">
    <source>
        <dbReference type="Pfam" id="PF10502"/>
    </source>
</evidence>
<dbReference type="InterPro" id="IPR036286">
    <property type="entry name" value="LexA/Signal_pep-like_sf"/>
</dbReference>
<dbReference type="InterPro" id="IPR019533">
    <property type="entry name" value="Peptidase_S26"/>
</dbReference>
<feature type="active site" evidence="5">
    <location>
        <position position="101"/>
    </location>
</feature>
<dbReference type="InterPro" id="IPR000223">
    <property type="entry name" value="Pept_S26A_signal_pept_1"/>
</dbReference>
<comment type="subcellular location">
    <subcellularLocation>
        <location evidence="6">Membrane</location>
        <topology evidence="6">Single-pass type II membrane protein</topology>
    </subcellularLocation>
</comment>
<dbReference type="GO" id="GO:0004252">
    <property type="term" value="F:serine-type endopeptidase activity"/>
    <property type="evidence" value="ECO:0007669"/>
    <property type="project" value="InterPro"/>
</dbReference>
<evidence type="ECO:0000256" key="4">
    <source>
        <dbReference type="ARBA" id="ARBA00022801"/>
    </source>
</evidence>
<sequence>MRKIINLERYIENKTVREWVEALIFALVVAGIFRTWLYAPYKVPTGSMIHTIEIGDHIFVNKHSYGFVIPFTGKRLFASKVERGDIVVFPNPRNTDMDFIKRIVAIGGDVLEFKDEDVYINGVKEKAPYVFYNENLPPFLLNDRIVIPEGKLWAMGDNRRNSSDSRVWGFVDESTVEGKGQIIFWSHDQRESIFDGYRLDRIGQLMH</sequence>
<dbReference type="GO" id="GO:0006465">
    <property type="term" value="P:signal peptide processing"/>
    <property type="evidence" value="ECO:0007669"/>
    <property type="project" value="InterPro"/>
</dbReference>
<feature type="active site" evidence="5">
    <location>
        <position position="47"/>
    </location>
</feature>
<dbReference type="PROSITE" id="PS00760">
    <property type="entry name" value="SPASE_I_2"/>
    <property type="match status" value="1"/>
</dbReference>
<keyword evidence="4 6" id="KW-0378">Hydrolase</keyword>
<reference evidence="9" key="1">
    <citation type="submission" date="2017-08" db="EMBL/GenBank/DDBJ databases">
        <title>A dynamic microbial community with high functional redundancy inhabits the cold, oxic subseafloor aquifer.</title>
        <authorList>
            <person name="Tully B.J."/>
            <person name="Wheat C.G."/>
            <person name="Glazer B.T."/>
            <person name="Huber J.A."/>
        </authorList>
    </citation>
    <scope>NUCLEOTIDE SEQUENCE [LARGE SCALE GENOMIC DNA]</scope>
</reference>
<dbReference type="SUPFAM" id="SSF51306">
    <property type="entry name" value="LexA/Signal peptidase"/>
    <property type="match status" value="1"/>
</dbReference>
<dbReference type="PANTHER" id="PTHR43390:SF1">
    <property type="entry name" value="CHLOROPLAST PROCESSING PEPTIDASE"/>
    <property type="match status" value="1"/>
</dbReference>
<dbReference type="PRINTS" id="PR00727">
    <property type="entry name" value="LEADERPTASE"/>
</dbReference>
<evidence type="ECO:0000256" key="1">
    <source>
        <dbReference type="ARBA" id="ARBA00000677"/>
    </source>
</evidence>
<evidence type="ECO:0000256" key="3">
    <source>
        <dbReference type="ARBA" id="ARBA00013208"/>
    </source>
</evidence>
<evidence type="ECO:0000313" key="9">
    <source>
        <dbReference type="Proteomes" id="UP000218113"/>
    </source>
</evidence>
<proteinExistence type="inferred from homology"/>
<evidence type="ECO:0000256" key="6">
    <source>
        <dbReference type="RuleBase" id="RU362042"/>
    </source>
</evidence>
<keyword evidence="6" id="KW-0472">Membrane</keyword>
<dbReference type="EC" id="3.4.21.89" evidence="3 6"/>
<keyword evidence="6" id="KW-0812">Transmembrane</keyword>
<evidence type="ECO:0000313" key="8">
    <source>
        <dbReference type="EMBL" id="PCI24688.1"/>
    </source>
</evidence>
<dbReference type="GO" id="GO:0016020">
    <property type="term" value="C:membrane"/>
    <property type="evidence" value="ECO:0007669"/>
    <property type="project" value="UniProtKB-SubCell"/>
</dbReference>
<accession>A0A2A4STW0</accession>
<feature type="transmembrane region" description="Helical" evidence="6">
    <location>
        <begin position="20"/>
        <end position="39"/>
    </location>
</feature>
<evidence type="ECO:0000256" key="5">
    <source>
        <dbReference type="PIRSR" id="PIRSR600223-1"/>
    </source>
</evidence>
<dbReference type="Gene3D" id="2.10.109.10">
    <property type="entry name" value="Umud Fragment, subunit A"/>
    <property type="match status" value="1"/>
</dbReference>
<dbReference type="Pfam" id="PF10502">
    <property type="entry name" value="Peptidase_S26"/>
    <property type="match status" value="1"/>
</dbReference>
<feature type="domain" description="Peptidase S26" evidence="7">
    <location>
        <begin position="17"/>
        <end position="185"/>
    </location>
</feature>
<dbReference type="InterPro" id="IPR019757">
    <property type="entry name" value="Pept_S26A_signal_pept_1_Lys-AS"/>
</dbReference>
<evidence type="ECO:0000256" key="2">
    <source>
        <dbReference type="ARBA" id="ARBA00009370"/>
    </source>
</evidence>
<dbReference type="EMBL" id="NVSR01000120">
    <property type="protein sequence ID" value="PCI24688.1"/>
    <property type="molecule type" value="Genomic_DNA"/>
</dbReference>